<evidence type="ECO:0000256" key="2">
    <source>
        <dbReference type="ARBA" id="ARBA00011900"/>
    </source>
</evidence>
<dbReference type="InterPro" id="IPR002295">
    <property type="entry name" value="N4/N6-MTase_EcoPI_Mod-like"/>
</dbReference>
<keyword evidence="4 8" id="KW-0808">Transferase</keyword>
<reference evidence="8 9" key="1">
    <citation type="submission" date="2017-02" db="EMBL/GenBank/DDBJ databases">
        <authorList>
            <person name="Peterson S.W."/>
        </authorList>
    </citation>
    <scope>NUCLEOTIDE SEQUENCE [LARGE SCALE GENOMIC DNA]</scope>
    <source>
        <strain evidence="8 9">ATCC 43854</strain>
    </source>
</reference>
<gene>
    <name evidence="8" type="ORF">SAMN02745108_01685</name>
</gene>
<protein>
    <recommendedName>
        <fullName evidence="2">site-specific DNA-methyltransferase (adenine-specific)</fullName>
        <ecNumber evidence="2">2.1.1.72</ecNumber>
    </recommendedName>
</protein>
<dbReference type="GO" id="GO:0032259">
    <property type="term" value="P:methylation"/>
    <property type="evidence" value="ECO:0007669"/>
    <property type="project" value="UniProtKB-KW"/>
</dbReference>
<evidence type="ECO:0000256" key="1">
    <source>
        <dbReference type="ARBA" id="ARBA00006594"/>
    </source>
</evidence>
<evidence type="ECO:0000256" key="3">
    <source>
        <dbReference type="ARBA" id="ARBA00022603"/>
    </source>
</evidence>
<sequence length="358" mass="40819">MKNLLIQGNNLDALIFLRDKRGMAGKIDLVYIDPPFATGGEFRTDGNGRVATISSSAKGIVAYSDKLKGADFIEFLRERITVIYDLLSDRGSFYLHIDYKIGHYVKVMLDGIFGIEYFRNDITRIKCNPKNFARVGYGNIKDMILFYTKGKNPIWHEPRISMSEEEMSKLYSKVDKNGRRYTTVPIHAPGETKDGLSSQKFKEMYPPPGRHWRCSVEELEELDRQGLIEWSSKGNPRKINYADEHLTKKLQDVWTFKDPMNPIYPTEKNHEMLRTIIKASSDENSIVMDCFAGSGGTLVEANRLNRKWIGVDQSETAITTIRKNLTENIPFMCDDSYDFVCLKESALVTAARMGSDST</sequence>
<dbReference type="GO" id="GO:0008170">
    <property type="term" value="F:N-methyltransferase activity"/>
    <property type="evidence" value="ECO:0007669"/>
    <property type="project" value="InterPro"/>
</dbReference>
<dbReference type="InterPro" id="IPR002052">
    <property type="entry name" value="DNA_methylase_N6_adenine_CS"/>
</dbReference>
<dbReference type="PANTHER" id="PTHR13370:SF3">
    <property type="entry name" value="TRNA (GUANINE(10)-N2)-METHYLTRANSFERASE HOMOLOG"/>
    <property type="match status" value="1"/>
</dbReference>
<dbReference type="GO" id="GO:0003677">
    <property type="term" value="F:DNA binding"/>
    <property type="evidence" value="ECO:0007669"/>
    <property type="project" value="InterPro"/>
</dbReference>
<dbReference type="Gene3D" id="3.40.50.150">
    <property type="entry name" value="Vaccinia Virus protein VP39"/>
    <property type="match status" value="1"/>
</dbReference>
<comment type="similarity">
    <text evidence="1">Belongs to the N(4)/N(6)-methyltransferase family.</text>
</comment>
<proteinExistence type="inferred from homology"/>
<dbReference type="EMBL" id="FUWU01000027">
    <property type="protein sequence ID" value="SJZ81855.1"/>
    <property type="molecule type" value="Genomic_DNA"/>
</dbReference>
<accession>A0A1T4NRX8</accession>
<evidence type="ECO:0000256" key="5">
    <source>
        <dbReference type="ARBA" id="ARBA00022691"/>
    </source>
</evidence>
<dbReference type="PROSITE" id="PS00092">
    <property type="entry name" value="N6_MTASE"/>
    <property type="match status" value="1"/>
</dbReference>
<dbReference type="AlphaFoldDB" id="A0A1T4NRX8"/>
<dbReference type="Pfam" id="PF01555">
    <property type="entry name" value="N6_N4_Mtase"/>
    <property type="match status" value="1"/>
</dbReference>
<keyword evidence="5" id="KW-0949">S-adenosyl-L-methionine</keyword>
<name>A0A1T4NRX8_9BACT</name>
<evidence type="ECO:0000313" key="8">
    <source>
        <dbReference type="EMBL" id="SJZ81855.1"/>
    </source>
</evidence>
<evidence type="ECO:0000256" key="6">
    <source>
        <dbReference type="ARBA" id="ARBA00047942"/>
    </source>
</evidence>
<dbReference type="RefSeq" id="WP_078776596.1">
    <property type="nucleotide sequence ID" value="NZ_FUWU01000027.1"/>
</dbReference>
<dbReference type="PRINTS" id="PR00506">
    <property type="entry name" value="D21N6MTFRASE"/>
</dbReference>
<evidence type="ECO:0000256" key="4">
    <source>
        <dbReference type="ARBA" id="ARBA00022679"/>
    </source>
</evidence>
<dbReference type="Proteomes" id="UP000190449">
    <property type="component" value="Unassembled WGS sequence"/>
</dbReference>
<dbReference type="GO" id="GO:0009007">
    <property type="term" value="F:site-specific DNA-methyltransferase (adenine-specific) activity"/>
    <property type="evidence" value="ECO:0007669"/>
    <property type="project" value="UniProtKB-EC"/>
</dbReference>
<keyword evidence="3 8" id="KW-0489">Methyltransferase</keyword>
<dbReference type="SUPFAM" id="SSF53335">
    <property type="entry name" value="S-adenosyl-L-methionine-dependent methyltransferases"/>
    <property type="match status" value="1"/>
</dbReference>
<dbReference type="EC" id="2.1.1.72" evidence="2"/>
<dbReference type="InterPro" id="IPR029063">
    <property type="entry name" value="SAM-dependent_MTases_sf"/>
</dbReference>
<dbReference type="PANTHER" id="PTHR13370">
    <property type="entry name" value="RNA METHYLASE-RELATED"/>
    <property type="match status" value="1"/>
</dbReference>
<evidence type="ECO:0000259" key="7">
    <source>
        <dbReference type="Pfam" id="PF01555"/>
    </source>
</evidence>
<dbReference type="InterPro" id="IPR002941">
    <property type="entry name" value="DNA_methylase_N4/N6"/>
</dbReference>
<evidence type="ECO:0000313" key="9">
    <source>
        <dbReference type="Proteomes" id="UP000190449"/>
    </source>
</evidence>
<dbReference type="STRING" id="28122.SAMN02745108_01685"/>
<comment type="catalytic activity">
    <reaction evidence="6">
        <text>a 2'-deoxyadenosine in DNA + S-adenosyl-L-methionine = an N(6)-methyl-2'-deoxyadenosine in DNA + S-adenosyl-L-homocysteine + H(+)</text>
        <dbReference type="Rhea" id="RHEA:15197"/>
        <dbReference type="Rhea" id="RHEA-COMP:12418"/>
        <dbReference type="Rhea" id="RHEA-COMP:12419"/>
        <dbReference type="ChEBI" id="CHEBI:15378"/>
        <dbReference type="ChEBI" id="CHEBI:57856"/>
        <dbReference type="ChEBI" id="CHEBI:59789"/>
        <dbReference type="ChEBI" id="CHEBI:90615"/>
        <dbReference type="ChEBI" id="CHEBI:90616"/>
        <dbReference type="EC" id="2.1.1.72"/>
    </reaction>
</comment>
<dbReference type="GO" id="GO:0005737">
    <property type="term" value="C:cytoplasm"/>
    <property type="evidence" value="ECO:0007669"/>
    <property type="project" value="TreeGrafter"/>
</dbReference>
<organism evidence="8 9">
    <name type="scientific">Fibrobacter intestinalis</name>
    <dbReference type="NCBI Taxonomy" id="28122"/>
    <lineage>
        <taxon>Bacteria</taxon>
        <taxon>Pseudomonadati</taxon>
        <taxon>Fibrobacterota</taxon>
        <taxon>Fibrobacteria</taxon>
        <taxon>Fibrobacterales</taxon>
        <taxon>Fibrobacteraceae</taxon>
        <taxon>Fibrobacter</taxon>
    </lineage>
</organism>
<feature type="domain" description="DNA methylase N-4/N-6" evidence="7">
    <location>
        <begin position="27"/>
        <end position="321"/>
    </location>
</feature>